<dbReference type="AlphaFoldDB" id="A0A316D659"/>
<dbReference type="PROSITE" id="PS01117">
    <property type="entry name" value="HTH_MARR_1"/>
    <property type="match status" value="1"/>
</dbReference>
<evidence type="ECO:0000256" key="2">
    <source>
        <dbReference type="ARBA" id="ARBA00023125"/>
    </source>
</evidence>
<dbReference type="Pfam" id="PF01047">
    <property type="entry name" value="MarR"/>
    <property type="match status" value="1"/>
</dbReference>
<accession>A0A316D659</accession>
<gene>
    <name evidence="5" type="ORF">C7459_11328</name>
</gene>
<dbReference type="PANTHER" id="PTHR33164:SF102">
    <property type="entry name" value="TRANSCRIPTIONAL REGULATORY PROTEIN"/>
    <property type="match status" value="1"/>
</dbReference>
<dbReference type="PROSITE" id="PS50995">
    <property type="entry name" value="HTH_MARR_2"/>
    <property type="match status" value="1"/>
</dbReference>
<proteinExistence type="predicted"/>
<protein>
    <submittedName>
        <fullName evidence="5">DNA-binding MarR family transcriptional regulator</fullName>
    </submittedName>
</protein>
<evidence type="ECO:0000259" key="4">
    <source>
        <dbReference type="PROSITE" id="PS50995"/>
    </source>
</evidence>
<evidence type="ECO:0000313" key="5">
    <source>
        <dbReference type="EMBL" id="PWK09594.1"/>
    </source>
</evidence>
<dbReference type="GO" id="GO:0003677">
    <property type="term" value="F:DNA binding"/>
    <property type="evidence" value="ECO:0007669"/>
    <property type="project" value="UniProtKB-KW"/>
</dbReference>
<dbReference type="SUPFAM" id="SSF46785">
    <property type="entry name" value="Winged helix' DNA-binding domain"/>
    <property type="match status" value="1"/>
</dbReference>
<dbReference type="RefSeq" id="WP_109690106.1">
    <property type="nucleotide sequence ID" value="NZ_QGGL01000013.1"/>
</dbReference>
<comment type="caution">
    <text evidence="5">The sequence shown here is derived from an EMBL/GenBank/DDBJ whole genome shotgun (WGS) entry which is preliminary data.</text>
</comment>
<dbReference type="PANTHER" id="PTHR33164">
    <property type="entry name" value="TRANSCRIPTIONAL REGULATOR, MARR FAMILY"/>
    <property type="match status" value="1"/>
</dbReference>
<name>A0A316D659_9BACL</name>
<evidence type="ECO:0000256" key="3">
    <source>
        <dbReference type="ARBA" id="ARBA00023163"/>
    </source>
</evidence>
<organism evidence="5 6">
    <name type="scientific">Tumebacillus permanentifrigoris</name>
    <dbReference type="NCBI Taxonomy" id="378543"/>
    <lineage>
        <taxon>Bacteria</taxon>
        <taxon>Bacillati</taxon>
        <taxon>Bacillota</taxon>
        <taxon>Bacilli</taxon>
        <taxon>Bacillales</taxon>
        <taxon>Alicyclobacillaceae</taxon>
        <taxon>Tumebacillus</taxon>
    </lineage>
</organism>
<dbReference type="InterPro" id="IPR036390">
    <property type="entry name" value="WH_DNA-bd_sf"/>
</dbReference>
<dbReference type="InterPro" id="IPR000835">
    <property type="entry name" value="HTH_MarR-typ"/>
</dbReference>
<dbReference type="Proteomes" id="UP000245634">
    <property type="component" value="Unassembled WGS sequence"/>
</dbReference>
<dbReference type="SMART" id="SM00347">
    <property type="entry name" value="HTH_MARR"/>
    <property type="match status" value="1"/>
</dbReference>
<dbReference type="GO" id="GO:0003700">
    <property type="term" value="F:DNA-binding transcription factor activity"/>
    <property type="evidence" value="ECO:0007669"/>
    <property type="project" value="InterPro"/>
</dbReference>
<feature type="domain" description="HTH marR-type" evidence="4">
    <location>
        <begin position="1"/>
        <end position="141"/>
    </location>
</feature>
<dbReference type="InterPro" id="IPR039422">
    <property type="entry name" value="MarR/SlyA-like"/>
</dbReference>
<dbReference type="GO" id="GO:0006950">
    <property type="term" value="P:response to stress"/>
    <property type="evidence" value="ECO:0007669"/>
    <property type="project" value="TreeGrafter"/>
</dbReference>
<evidence type="ECO:0000256" key="1">
    <source>
        <dbReference type="ARBA" id="ARBA00023015"/>
    </source>
</evidence>
<dbReference type="OrthoDB" id="49580at2"/>
<keyword evidence="3" id="KW-0804">Transcription</keyword>
<reference evidence="5 6" key="1">
    <citation type="submission" date="2018-05" db="EMBL/GenBank/DDBJ databases">
        <title>Genomic Encyclopedia of Type Strains, Phase IV (KMG-IV): sequencing the most valuable type-strain genomes for metagenomic binning, comparative biology and taxonomic classification.</title>
        <authorList>
            <person name="Goeker M."/>
        </authorList>
    </citation>
    <scope>NUCLEOTIDE SEQUENCE [LARGE SCALE GENOMIC DNA]</scope>
    <source>
        <strain evidence="5 6">DSM 18773</strain>
    </source>
</reference>
<dbReference type="PRINTS" id="PR00598">
    <property type="entry name" value="HTHMARR"/>
</dbReference>
<dbReference type="InterPro" id="IPR023187">
    <property type="entry name" value="Tscrpt_reg_MarR-type_CS"/>
</dbReference>
<dbReference type="EMBL" id="QGGL01000013">
    <property type="protein sequence ID" value="PWK09594.1"/>
    <property type="molecule type" value="Genomic_DNA"/>
</dbReference>
<keyword evidence="2 5" id="KW-0238">DNA-binding</keyword>
<dbReference type="InterPro" id="IPR036388">
    <property type="entry name" value="WH-like_DNA-bd_sf"/>
</dbReference>
<sequence>MDDITEIIASFRELKRAYYRLVQLDAEAVGVTTLQLMVMRKLSQHESLTLSELAEGMQLTPSTMSGVVDRLAKAGLIERDRSTQDRRALVLHLTEAGRGKLEIAFGPQSTIYRRLTGENRLSEQDTQELLRLHQAYIKLLTIEEGEPEQ</sequence>
<keyword evidence="1" id="KW-0805">Transcription regulation</keyword>
<evidence type="ECO:0000313" key="6">
    <source>
        <dbReference type="Proteomes" id="UP000245634"/>
    </source>
</evidence>
<keyword evidence="6" id="KW-1185">Reference proteome</keyword>
<dbReference type="Gene3D" id="1.10.10.10">
    <property type="entry name" value="Winged helix-like DNA-binding domain superfamily/Winged helix DNA-binding domain"/>
    <property type="match status" value="1"/>
</dbReference>